<reference evidence="5" key="1">
    <citation type="submission" date="2020-11" db="EMBL/GenBank/DDBJ databases">
        <authorList>
            <person name="Tran Van P."/>
        </authorList>
    </citation>
    <scope>NUCLEOTIDE SEQUENCE</scope>
</reference>
<feature type="coiled-coil region" evidence="2">
    <location>
        <begin position="422"/>
        <end position="452"/>
    </location>
</feature>
<evidence type="ECO:0000313" key="5">
    <source>
        <dbReference type="EMBL" id="CAD7245785.1"/>
    </source>
</evidence>
<feature type="region of interest" description="Disordered" evidence="3">
    <location>
        <begin position="1"/>
        <end position="36"/>
    </location>
</feature>
<evidence type="ECO:0000256" key="1">
    <source>
        <dbReference type="ARBA" id="ARBA00023054"/>
    </source>
</evidence>
<feature type="compositionally biased region" description="Low complexity" evidence="3">
    <location>
        <begin position="23"/>
        <end position="36"/>
    </location>
</feature>
<keyword evidence="1 2" id="KW-0175">Coiled coil</keyword>
<evidence type="ECO:0000256" key="2">
    <source>
        <dbReference type="SAM" id="Coils"/>
    </source>
</evidence>
<evidence type="ECO:0000313" key="6">
    <source>
        <dbReference type="Proteomes" id="UP000677054"/>
    </source>
</evidence>
<dbReference type="Proteomes" id="UP000677054">
    <property type="component" value="Unassembled WGS sequence"/>
</dbReference>
<dbReference type="OrthoDB" id="6371742at2759"/>
<dbReference type="InterPro" id="IPR051002">
    <property type="entry name" value="UBA_autophagy_assoc_protein"/>
</dbReference>
<evidence type="ECO:0000256" key="3">
    <source>
        <dbReference type="SAM" id="MobiDB-lite"/>
    </source>
</evidence>
<feature type="compositionally biased region" description="Basic and acidic residues" evidence="3">
    <location>
        <begin position="7"/>
        <end position="20"/>
    </location>
</feature>
<feature type="domain" description="SKICH" evidence="4">
    <location>
        <begin position="81"/>
        <end position="182"/>
    </location>
</feature>
<dbReference type="PANTHER" id="PTHR31915">
    <property type="entry name" value="SKICH DOMAIN-CONTAINING PROTEIN"/>
    <property type="match status" value="1"/>
</dbReference>
<dbReference type="EMBL" id="LR900469">
    <property type="protein sequence ID" value="CAD7245785.1"/>
    <property type="molecule type" value="Genomic_DNA"/>
</dbReference>
<keyword evidence="6" id="KW-1185">Reference proteome</keyword>
<feature type="region of interest" description="Disordered" evidence="3">
    <location>
        <begin position="587"/>
        <end position="606"/>
    </location>
</feature>
<feature type="coiled-coil region" evidence="2">
    <location>
        <begin position="366"/>
        <end position="393"/>
    </location>
</feature>
<dbReference type="EMBL" id="CAJPEV010000952">
    <property type="protein sequence ID" value="CAG0889731.1"/>
    <property type="molecule type" value="Genomic_DNA"/>
</dbReference>
<dbReference type="AlphaFoldDB" id="A0A7R9A6M5"/>
<dbReference type="Gene3D" id="2.60.40.2840">
    <property type="match status" value="1"/>
</dbReference>
<accession>A0A7R9A6M5</accession>
<protein>
    <recommendedName>
        <fullName evidence="4">SKICH domain-containing protein</fullName>
    </recommendedName>
</protein>
<dbReference type="Gene3D" id="6.20.250.40">
    <property type="match status" value="1"/>
</dbReference>
<feature type="coiled-coil region" evidence="2">
    <location>
        <begin position="292"/>
        <end position="333"/>
    </location>
</feature>
<proteinExistence type="predicted"/>
<dbReference type="Pfam" id="PF17751">
    <property type="entry name" value="SKICH"/>
    <property type="match status" value="1"/>
</dbReference>
<sequence length="702" mass="80933">MAMASDVKFDPIKEGNEPRCRSRSLSQKSSSSESYSSTDDIIIIDHSELPDVATKNPMTERGAKIPNSFNENLSESQYAKVVFHDLADTYPTDCDIRCSFTVLSGTHIAPDDRIALYKVGWKNLYEYEAFKWVPPFQQGGKSENMFVHFSSSDLPKEPGEFYQFCYVGQSNEVLGASIPFQFHSASDEDLCEIDEDDLLVVRSKTAVLQEQIQKEKECSEALEQKCLRLEETLEGLSAEMNAQAQENSNLQERYDVSNILTCESESEVSDDESVLKRLAAKVSQEQELKTSIEELRSITQQLTLKNHELEETVEKLHIDMRKTQEQLEQKDQAIESFRCMESKKAELEGFLHQVWKMVTMKSNLPLEDTQTTLEKLYEELKAGREAVSRCERQNSAMNDLHLAVHCLNMDKEKLQTGSERLKQWKEEREQQLLSEKEKLEKELQEMSLAELQWQLAFQKGMKKMETYIDGETWGKEVMKESSAVEKFLSAVDTLGMKACSDSVDVWQRRCSQLQADKDACRRNYRKEIDLLKKQLQAGKEVFQEKVRENFRFRSYLHKTLQRLEAEIQPSKNILICIMKLKNLLNEDKNEDQSEEEERPQPEGEGDRVCRCCDLCLPRDTPNTLWLDHMEQSHNKLLCPLCGALFEKDVTAVYQTHVGEHFEEAWDADADSSPIHCPSCPQKFLPEEQDAYRSHVQSHHLTA</sequence>
<dbReference type="PANTHER" id="PTHR31915:SF6">
    <property type="entry name" value="SKICH DOMAIN-CONTAINING PROTEIN"/>
    <property type="match status" value="1"/>
</dbReference>
<evidence type="ECO:0000259" key="4">
    <source>
        <dbReference type="Pfam" id="PF17751"/>
    </source>
</evidence>
<gene>
    <name evidence="5" type="ORF">DSTB1V02_LOCUS5651</name>
</gene>
<name>A0A7R9A6M5_9CRUS</name>
<dbReference type="InterPro" id="IPR041611">
    <property type="entry name" value="SKICH"/>
</dbReference>
<organism evidence="5">
    <name type="scientific">Darwinula stevensoni</name>
    <dbReference type="NCBI Taxonomy" id="69355"/>
    <lineage>
        <taxon>Eukaryota</taxon>
        <taxon>Metazoa</taxon>
        <taxon>Ecdysozoa</taxon>
        <taxon>Arthropoda</taxon>
        <taxon>Crustacea</taxon>
        <taxon>Oligostraca</taxon>
        <taxon>Ostracoda</taxon>
        <taxon>Podocopa</taxon>
        <taxon>Podocopida</taxon>
        <taxon>Darwinulocopina</taxon>
        <taxon>Darwinuloidea</taxon>
        <taxon>Darwinulidae</taxon>
        <taxon>Darwinula</taxon>
    </lineage>
</organism>
<feature type="coiled-coil region" evidence="2">
    <location>
        <begin position="212"/>
        <end position="253"/>
    </location>
</feature>